<keyword evidence="1" id="KW-0614">Plasmid</keyword>
<sequence length="208" mass="21488">MDEQQQIFGLMAVAEEHQKAVAAAIAGLTAERAALAKERALLAQVAQGIQKATGEAVSAAVKQSLAGASETAVTAFTKAAGPFAGEVRKVAEQAGAAAEKVDRAAQWLGMKVVAVAAGCIVIVGLAAWGIVAWERHQVVDLKKQIAQERATVAALDKAGGRVVWSTCGGRLCFEVSSNQGTYSNGTPLPLGSWTTNKGHVPLVIPKGY</sequence>
<accession>A0ACD5IPC0</accession>
<evidence type="ECO:0000313" key="1">
    <source>
        <dbReference type="EMBL" id="XRP74691.1"/>
    </source>
</evidence>
<proteinExistence type="predicted"/>
<reference evidence="1 2" key="1">
    <citation type="journal article" date="2021" name="ISME J.">
        <title>Genomic evolution of the class Acidithiobacillia: deep-branching Proteobacteria living in extreme acidic conditions.</title>
        <authorList>
            <person name="Moya-Beltran A."/>
            <person name="Beard S."/>
            <person name="Rojas-Villalobos C."/>
            <person name="Issotta F."/>
            <person name="Gallardo Y."/>
            <person name="Ulloa R."/>
            <person name="Giaveno A."/>
            <person name="Degli Esposti M."/>
            <person name="Johnson D.B."/>
            <person name="Quatrini R."/>
        </authorList>
    </citation>
    <scope>NUCLEOTIDE SEQUENCE [LARGE SCALE GENOMIC DNA]</scope>
    <source>
        <strain evidence="1 2">CF3</strain>
    </source>
</reference>
<dbReference type="EMBL" id="CP130949">
    <property type="protein sequence ID" value="XRP74691.1"/>
    <property type="molecule type" value="Genomic_DNA"/>
</dbReference>
<organism evidence="1 2">
    <name type="scientific">Acidithiobacillus ferruginosus</name>
    <dbReference type="NCBI Taxonomy" id="3063951"/>
    <lineage>
        <taxon>Bacteria</taxon>
        <taxon>Pseudomonadati</taxon>
        <taxon>Pseudomonadota</taxon>
        <taxon>Acidithiobacillia</taxon>
        <taxon>Acidithiobacillales</taxon>
        <taxon>Acidithiobacillaceae</taxon>
        <taxon>Acidithiobacillus</taxon>
    </lineage>
</organism>
<gene>
    <name evidence="1" type="ORF">HF292_015540</name>
</gene>
<dbReference type="Proteomes" id="UP001196097">
    <property type="component" value="Plasmid pCF3-3"/>
</dbReference>
<keyword evidence="2" id="KW-1185">Reference proteome</keyword>
<protein>
    <submittedName>
        <fullName evidence="1">Uncharacterized protein</fullName>
    </submittedName>
</protein>
<evidence type="ECO:0000313" key="2">
    <source>
        <dbReference type="Proteomes" id="UP001196097"/>
    </source>
</evidence>
<name>A0ACD5IPC0_9PROT</name>
<geneLocation type="plasmid" evidence="1 2">
    <name>pCF3-3</name>
</geneLocation>